<keyword evidence="1" id="KW-1133">Transmembrane helix</keyword>
<accession>A0A1W1VSZ0</accession>
<dbReference type="OrthoDB" id="2560720at2"/>
<dbReference type="RefSeq" id="WP_084665119.1">
    <property type="nucleotide sequence ID" value="NZ_LT838272.1"/>
</dbReference>
<dbReference type="SMART" id="SM00858">
    <property type="entry name" value="SAF"/>
    <property type="match status" value="1"/>
</dbReference>
<dbReference type="STRING" id="698762.SAMN00808754_1504"/>
<name>A0A1W1VSZ0_9FIRM</name>
<proteinExistence type="predicted"/>
<dbReference type="CDD" id="cd11614">
    <property type="entry name" value="SAF_CpaB_FlgA_like"/>
    <property type="match status" value="1"/>
</dbReference>
<evidence type="ECO:0000259" key="2">
    <source>
        <dbReference type="SMART" id="SM00858"/>
    </source>
</evidence>
<feature type="domain" description="SAF" evidence="2">
    <location>
        <begin position="55"/>
        <end position="117"/>
    </location>
</feature>
<evidence type="ECO:0000313" key="3">
    <source>
        <dbReference type="EMBL" id="SMB96492.1"/>
    </source>
</evidence>
<organism evidence="3 4">
    <name type="scientific">Thermanaeromonas toyohensis ToBE</name>
    <dbReference type="NCBI Taxonomy" id="698762"/>
    <lineage>
        <taxon>Bacteria</taxon>
        <taxon>Bacillati</taxon>
        <taxon>Bacillota</taxon>
        <taxon>Clostridia</taxon>
        <taxon>Neomoorellales</taxon>
        <taxon>Neomoorellaceae</taxon>
        <taxon>Thermanaeromonas</taxon>
    </lineage>
</organism>
<protein>
    <submittedName>
        <fullName evidence="3">Pilus assembly protein CpaB</fullName>
    </submittedName>
</protein>
<sequence length="231" mass="23804">MLRKKSGISQAAVAGIPGQRSSREASSWLLLGALVCAVLAGLLVVAFLRAAAPSVAVFVFKKEMLPGDRVTASVVESRVLPAVAVPRDAVKSLSELEGKHVRFLVSSGDIVRTAHLLESSGSSLALRLAFYGGEDFRAVALPREASAGLAVEPGDLVDIYAYVPVQGAPADTGQLVASSAVVVSGPDRNKDTGQETGITVAVPREAAARIAAILGMNGRLLVALAPPKMGK</sequence>
<evidence type="ECO:0000313" key="4">
    <source>
        <dbReference type="Proteomes" id="UP000192569"/>
    </source>
</evidence>
<dbReference type="EMBL" id="LT838272">
    <property type="protein sequence ID" value="SMB96492.1"/>
    <property type="molecule type" value="Genomic_DNA"/>
</dbReference>
<keyword evidence="4" id="KW-1185">Reference proteome</keyword>
<dbReference type="Proteomes" id="UP000192569">
    <property type="component" value="Chromosome I"/>
</dbReference>
<dbReference type="InterPro" id="IPR013974">
    <property type="entry name" value="SAF"/>
</dbReference>
<evidence type="ECO:0000256" key="1">
    <source>
        <dbReference type="SAM" id="Phobius"/>
    </source>
</evidence>
<gene>
    <name evidence="3" type="ORF">SAMN00808754_1504</name>
</gene>
<keyword evidence="1" id="KW-0472">Membrane</keyword>
<reference evidence="3 4" key="1">
    <citation type="submission" date="2017-04" db="EMBL/GenBank/DDBJ databases">
        <authorList>
            <person name="Afonso C.L."/>
            <person name="Miller P.J."/>
            <person name="Scott M.A."/>
            <person name="Spackman E."/>
            <person name="Goraichik I."/>
            <person name="Dimitrov K.M."/>
            <person name="Suarez D.L."/>
            <person name="Swayne D.E."/>
        </authorList>
    </citation>
    <scope>NUCLEOTIDE SEQUENCE [LARGE SCALE GENOMIC DNA]</scope>
    <source>
        <strain evidence="3 4">ToBE</strain>
    </source>
</reference>
<dbReference type="AlphaFoldDB" id="A0A1W1VSZ0"/>
<keyword evidence="1" id="KW-0812">Transmembrane</keyword>
<feature type="transmembrane region" description="Helical" evidence="1">
    <location>
        <begin position="28"/>
        <end position="48"/>
    </location>
</feature>